<name>A0ABR3WFK8_9PEZI</name>
<dbReference type="Proteomes" id="UP001586593">
    <property type="component" value="Unassembled WGS sequence"/>
</dbReference>
<gene>
    <name evidence="1" type="ORF">VTK73DRAFT_7296</name>
</gene>
<keyword evidence="2" id="KW-1185">Reference proteome</keyword>
<protein>
    <submittedName>
        <fullName evidence="1">Uncharacterized protein</fullName>
    </submittedName>
</protein>
<sequence length="90" mass="9697">MEDDAHSLKPAMNNLPIQSSGESRHRYWYVARQKPNTAPYNTLGTSTVDRGQTSADSVVLTISGDDEAAGTAITFRCVGTFAVFQGLSCI</sequence>
<proteinExistence type="predicted"/>
<evidence type="ECO:0000313" key="1">
    <source>
        <dbReference type="EMBL" id="KAL1860483.1"/>
    </source>
</evidence>
<evidence type="ECO:0000313" key="2">
    <source>
        <dbReference type="Proteomes" id="UP001586593"/>
    </source>
</evidence>
<comment type="caution">
    <text evidence="1">The sequence shown here is derived from an EMBL/GenBank/DDBJ whole genome shotgun (WGS) entry which is preliminary data.</text>
</comment>
<dbReference type="EMBL" id="JAZHXJ010000456">
    <property type="protein sequence ID" value="KAL1860483.1"/>
    <property type="molecule type" value="Genomic_DNA"/>
</dbReference>
<reference evidence="1 2" key="1">
    <citation type="journal article" date="2024" name="Commun. Biol.">
        <title>Comparative genomic analysis of thermophilic fungi reveals convergent evolutionary adaptations and gene losses.</title>
        <authorList>
            <person name="Steindorff A.S."/>
            <person name="Aguilar-Pontes M.V."/>
            <person name="Robinson A.J."/>
            <person name="Andreopoulos B."/>
            <person name="LaButti K."/>
            <person name="Kuo A."/>
            <person name="Mondo S."/>
            <person name="Riley R."/>
            <person name="Otillar R."/>
            <person name="Haridas S."/>
            <person name="Lipzen A."/>
            <person name="Grimwood J."/>
            <person name="Schmutz J."/>
            <person name="Clum A."/>
            <person name="Reid I.D."/>
            <person name="Moisan M.C."/>
            <person name="Butler G."/>
            <person name="Nguyen T.T.M."/>
            <person name="Dewar K."/>
            <person name="Conant G."/>
            <person name="Drula E."/>
            <person name="Henrissat B."/>
            <person name="Hansel C."/>
            <person name="Singer S."/>
            <person name="Hutchinson M.I."/>
            <person name="de Vries R.P."/>
            <person name="Natvig D.O."/>
            <person name="Powell A.J."/>
            <person name="Tsang A."/>
            <person name="Grigoriev I.V."/>
        </authorList>
    </citation>
    <scope>NUCLEOTIDE SEQUENCE [LARGE SCALE GENOMIC DNA]</scope>
    <source>
        <strain evidence="1 2">ATCC 24622</strain>
    </source>
</reference>
<accession>A0ABR3WFK8</accession>
<organism evidence="1 2">
    <name type="scientific">Phialemonium thermophilum</name>
    <dbReference type="NCBI Taxonomy" id="223376"/>
    <lineage>
        <taxon>Eukaryota</taxon>
        <taxon>Fungi</taxon>
        <taxon>Dikarya</taxon>
        <taxon>Ascomycota</taxon>
        <taxon>Pezizomycotina</taxon>
        <taxon>Sordariomycetes</taxon>
        <taxon>Sordariomycetidae</taxon>
        <taxon>Cephalothecales</taxon>
        <taxon>Cephalothecaceae</taxon>
        <taxon>Phialemonium</taxon>
    </lineage>
</organism>